<dbReference type="SMART" id="SM00387">
    <property type="entry name" value="HATPase_c"/>
    <property type="match status" value="1"/>
</dbReference>
<dbReference type="GO" id="GO:0046983">
    <property type="term" value="F:protein dimerization activity"/>
    <property type="evidence" value="ECO:0007669"/>
    <property type="project" value="InterPro"/>
</dbReference>
<dbReference type="PANTHER" id="PTHR24421">
    <property type="entry name" value="NITRATE/NITRITE SENSOR PROTEIN NARX-RELATED"/>
    <property type="match status" value="1"/>
</dbReference>
<gene>
    <name evidence="18" type="ORF">HNR21_006580</name>
</gene>
<evidence type="ECO:0000313" key="18">
    <source>
        <dbReference type="EMBL" id="MBA9007698.1"/>
    </source>
</evidence>
<evidence type="ECO:0000259" key="17">
    <source>
        <dbReference type="PROSITE" id="PS50109"/>
    </source>
</evidence>
<dbReference type="GO" id="GO:0046872">
    <property type="term" value="F:metal ion binding"/>
    <property type="evidence" value="ECO:0007669"/>
    <property type="project" value="UniProtKB-KW"/>
</dbReference>
<keyword evidence="12" id="KW-0902">Two-component regulatory system</keyword>
<comment type="cofactor">
    <cofactor evidence="2">
        <name>[4Fe-4S] cluster</name>
        <dbReference type="ChEBI" id="CHEBI:49883"/>
    </cofactor>
</comment>
<evidence type="ECO:0000256" key="3">
    <source>
        <dbReference type="ARBA" id="ARBA00004496"/>
    </source>
</evidence>
<dbReference type="EMBL" id="JACJII010000001">
    <property type="protein sequence ID" value="MBA9007698.1"/>
    <property type="molecule type" value="Genomic_DNA"/>
</dbReference>
<dbReference type="PRINTS" id="PR00344">
    <property type="entry name" value="BCTRLSENSOR"/>
</dbReference>
<evidence type="ECO:0000256" key="16">
    <source>
        <dbReference type="SAM" id="Phobius"/>
    </source>
</evidence>
<feature type="transmembrane region" description="Helical" evidence="16">
    <location>
        <begin position="136"/>
        <end position="158"/>
    </location>
</feature>
<evidence type="ECO:0000256" key="1">
    <source>
        <dbReference type="ARBA" id="ARBA00000085"/>
    </source>
</evidence>
<keyword evidence="16" id="KW-1133">Transmembrane helix</keyword>
<evidence type="ECO:0000256" key="6">
    <source>
        <dbReference type="ARBA" id="ARBA00022485"/>
    </source>
</evidence>
<dbReference type="Pfam" id="PF02518">
    <property type="entry name" value="HATPase_c"/>
    <property type="match status" value="1"/>
</dbReference>
<evidence type="ECO:0000256" key="8">
    <source>
        <dbReference type="ARBA" id="ARBA00022679"/>
    </source>
</evidence>
<dbReference type="InterPro" id="IPR005467">
    <property type="entry name" value="His_kinase_dom"/>
</dbReference>
<feature type="transmembrane region" description="Helical" evidence="16">
    <location>
        <begin position="12"/>
        <end position="30"/>
    </location>
</feature>
<keyword evidence="16" id="KW-0472">Membrane</keyword>
<dbReference type="SUPFAM" id="SSF55874">
    <property type="entry name" value="ATPase domain of HSP90 chaperone/DNA topoisomerase II/histidine kinase"/>
    <property type="match status" value="1"/>
</dbReference>
<dbReference type="RefSeq" id="WP_182708179.1">
    <property type="nucleotide sequence ID" value="NZ_JACJII010000001.1"/>
</dbReference>
<dbReference type="PIRSF" id="PIRSF037434">
    <property type="entry name" value="STHK_ChrS"/>
    <property type="match status" value="1"/>
</dbReference>
<keyword evidence="6" id="KW-0004">4Fe-4S</keyword>
<keyword evidence="11" id="KW-0408">Iron</keyword>
<keyword evidence="9" id="KW-0479">Metal-binding</keyword>
<evidence type="ECO:0000256" key="9">
    <source>
        <dbReference type="ARBA" id="ARBA00022723"/>
    </source>
</evidence>
<evidence type="ECO:0000256" key="4">
    <source>
        <dbReference type="ARBA" id="ARBA00012438"/>
    </source>
</evidence>
<dbReference type="Pfam" id="PF07730">
    <property type="entry name" value="HisKA_3"/>
    <property type="match status" value="1"/>
</dbReference>
<dbReference type="CDD" id="cd16917">
    <property type="entry name" value="HATPase_UhpB-NarQ-NarX-like"/>
    <property type="match status" value="1"/>
</dbReference>
<dbReference type="Proteomes" id="UP000539313">
    <property type="component" value="Unassembled WGS sequence"/>
</dbReference>
<feature type="transmembrane region" description="Helical" evidence="16">
    <location>
        <begin position="98"/>
        <end position="124"/>
    </location>
</feature>
<evidence type="ECO:0000313" key="19">
    <source>
        <dbReference type="Proteomes" id="UP000539313"/>
    </source>
</evidence>
<evidence type="ECO:0000256" key="5">
    <source>
        <dbReference type="ARBA" id="ARBA00017322"/>
    </source>
</evidence>
<dbReference type="InterPro" id="IPR003594">
    <property type="entry name" value="HATPase_dom"/>
</dbReference>
<dbReference type="GO" id="GO:0000155">
    <property type="term" value="F:phosphorelay sensor kinase activity"/>
    <property type="evidence" value="ECO:0007669"/>
    <property type="project" value="InterPro"/>
</dbReference>
<keyword evidence="19" id="KW-1185">Reference proteome</keyword>
<evidence type="ECO:0000256" key="11">
    <source>
        <dbReference type="ARBA" id="ARBA00023004"/>
    </source>
</evidence>
<comment type="catalytic activity">
    <reaction evidence="1">
        <text>ATP + protein L-histidine = ADP + protein N-phospho-L-histidine.</text>
        <dbReference type="EC" id="2.7.13.3"/>
    </reaction>
</comment>
<evidence type="ECO:0000256" key="13">
    <source>
        <dbReference type="ARBA" id="ARBA00023014"/>
    </source>
</evidence>
<accession>A0A7W3N574</accession>
<feature type="transmembrane region" description="Helical" evidence="16">
    <location>
        <begin position="42"/>
        <end position="60"/>
    </location>
</feature>
<dbReference type="PROSITE" id="PS50109">
    <property type="entry name" value="HIS_KIN"/>
    <property type="match status" value="1"/>
</dbReference>
<comment type="function">
    <text evidence="14">Member of the two-component regulatory system NreB/NreC involved in the control of dissimilatory nitrate/nitrite reduction in response to oxygen. NreB functions as a direct oxygen sensor histidine kinase which is autophosphorylated, in the absence of oxygen, probably at the conserved histidine residue, and transfers its phosphate group probably to a conserved aspartate residue of NreC. NreB/NreC activates the expression of the nitrate (narGHJI) and nitrite (nir) reductase operons, as well as the putative nitrate transporter gene narT.</text>
</comment>
<dbReference type="AlphaFoldDB" id="A0A7W3N574"/>
<evidence type="ECO:0000256" key="2">
    <source>
        <dbReference type="ARBA" id="ARBA00001966"/>
    </source>
</evidence>
<proteinExistence type="predicted"/>
<dbReference type="InterPro" id="IPR004358">
    <property type="entry name" value="Sig_transdc_His_kin-like_C"/>
</dbReference>
<evidence type="ECO:0000256" key="10">
    <source>
        <dbReference type="ARBA" id="ARBA00022777"/>
    </source>
</evidence>
<feature type="transmembrane region" description="Helical" evidence="16">
    <location>
        <begin position="72"/>
        <end position="92"/>
    </location>
</feature>
<evidence type="ECO:0000256" key="12">
    <source>
        <dbReference type="ARBA" id="ARBA00023012"/>
    </source>
</evidence>
<keyword evidence="13" id="KW-0411">Iron-sulfur</keyword>
<evidence type="ECO:0000256" key="15">
    <source>
        <dbReference type="ARBA" id="ARBA00030800"/>
    </source>
</evidence>
<dbReference type="InterPro" id="IPR036890">
    <property type="entry name" value="HATPase_C_sf"/>
</dbReference>
<comment type="subcellular location">
    <subcellularLocation>
        <location evidence="3">Cytoplasm</location>
    </subcellularLocation>
</comment>
<organism evidence="18 19">
    <name type="scientific">Thermomonospora cellulosilytica</name>
    <dbReference type="NCBI Taxonomy" id="1411118"/>
    <lineage>
        <taxon>Bacteria</taxon>
        <taxon>Bacillati</taxon>
        <taxon>Actinomycetota</taxon>
        <taxon>Actinomycetes</taxon>
        <taxon>Streptosporangiales</taxon>
        <taxon>Thermomonosporaceae</taxon>
        <taxon>Thermomonospora</taxon>
    </lineage>
</organism>
<dbReference type="InterPro" id="IPR011712">
    <property type="entry name" value="Sig_transdc_His_kin_sub3_dim/P"/>
</dbReference>
<keyword evidence="16" id="KW-0812">Transmembrane</keyword>
<reference evidence="18 19" key="1">
    <citation type="submission" date="2020-08" db="EMBL/GenBank/DDBJ databases">
        <title>Sequencing the genomes of 1000 actinobacteria strains.</title>
        <authorList>
            <person name="Klenk H.-P."/>
        </authorList>
    </citation>
    <scope>NUCLEOTIDE SEQUENCE [LARGE SCALE GENOMIC DNA]</scope>
    <source>
        <strain evidence="18 19">DSM 45823</strain>
    </source>
</reference>
<feature type="domain" description="Histidine kinase" evidence="17">
    <location>
        <begin position="303"/>
        <end position="394"/>
    </location>
</feature>
<keyword evidence="7" id="KW-0963">Cytoplasm</keyword>
<evidence type="ECO:0000256" key="7">
    <source>
        <dbReference type="ARBA" id="ARBA00022490"/>
    </source>
</evidence>
<comment type="caution">
    <text evidence="18">The sequence shown here is derived from an EMBL/GenBank/DDBJ whole genome shotgun (WGS) entry which is preliminary data.</text>
</comment>
<dbReference type="PANTHER" id="PTHR24421:SF62">
    <property type="entry name" value="SENSORY TRANSDUCTION HISTIDINE KINASE"/>
    <property type="match status" value="1"/>
</dbReference>
<sequence length="400" mass="42360">MNRHEWERGLLTWDLLSGVILAAAAAVVWFDDEPRADRVWSIAFLLAIPPLYAVLARPVVRSGRPGGPRGFAYTAGAIGLFAAATALAPAAWCSAFAVITHLFMVLPVGWAIASVVVLSVGPAVPQLLTAEDPGRVAGGLLANTLLIVTFSAAFGHWIERIIRQSQERAELIEQLTASRAEVARLSREAGVAAERERLAGEIHDTLAQGFTTILMLLQGAEARLDDGHPARRPVELAARTARENLAEARALVAALPPAPLQEAALADAIGRLVDRFAQDTGAVPRFETEGTPRTLEPSLEVVLLRAAQEALANVRKHAAASDVRVRLSYRADEVRLLVSDDGRGFDPRATAPGADGGFGLAGMRRRVEQIGGTVEVASAPGDGTALTVTVPCASMWPATA</sequence>
<protein>
    <recommendedName>
        <fullName evidence="5">Oxygen sensor histidine kinase NreB</fullName>
        <ecNumber evidence="4">2.7.13.3</ecNumber>
    </recommendedName>
    <alternativeName>
        <fullName evidence="15">Nitrogen regulation protein B</fullName>
    </alternativeName>
</protein>
<dbReference type="EC" id="2.7.13.3" evidence="4"/>
<keyword evidence="8" id="KW-0808">Transferase</keyword>
<dbReference type="GO" id="GO:0016020">
    <property type="term" value="C:membrane"/>
    <property type="evidence" value="ECO:0007669"/>
    <property type="project" value="InterPro"/>
</dbReference>
<evidence type="ECO:0000256" key="14">
    <source>
        <dbReference type="ARBA" id="ARBA00024827"/>
    </source>
</evidence>
<dbReference type="InterPro" id="IPR017205">
    <property type="entry name" value="Sig_transdc_His_kinase_ChrS"/>
</dbReference>
<dbReference type="Gene3D" id="3.30.565.10">
    <property type="entry name" value="Histidine kinase-like ATPase, C-terminal domain"/>
    <property type="match status" value="1"/>
</dbReference>
<dbReference type="Gene3D" id="1.20.5.1930">
    <property type="match status" value="1"/>
</dbReference>
<name>A0A7W3N574_9ACTN</name>
<dbReference type="InterPro" id="IPR050482">
    <property type="entry name" value="Sensor_HK_TwoCompSys"/>
</dbReference>
<dbReference type="GO" id="GO:0005737">
    <property type="term" value="C:cytoplasm"/>
    <property type="evidence" value="ECO:0007669"/>
    <property type="project" value="UniProtKB-SubCell"/>
</dbReference>
<dbReference type="GO" id="GO:0051539">
    <property type="term" value="F:4 iron, 4 sulfur cluster binding"/>
    <property type="evidence" value="ECO:0007669"/>
    <property type="project" value="UniProtKB-KW"/>
</dbReference>
<keyword evidence="10 18" id="KW-0418">Kinase</keyword>